<dbReference type="InterPro" id="IPR036291">
    <property type="entry name" value="NAD(P)-bd_dom_sf"/>
</dbReference>
<organism evidence="4 5">
    <name type="scientific">Sporofaciens musculi</name>
    <dbReference type="NCBI Taxonomy" id="2681861"/>
    <lineage>
        <taxon>Bacteria</taxon>
        <taxon>Bacillati</taxon>
        <taxon>Bacillota</taxon>
        <taxon>Clostridia</taxon>
        <taxon>Lachnospirales</taxon>
        <taxon>Lachnospiraceae</taxon>
        <taxon>Sporofaciens</taxon>
    </lineage>
</organism>
<dbReference type="Gene3D" id="3.40.50.720">
    <property type="entry name" value="NAD(P)-binding Rossmann-like Domain"/>
    <property type="match status" value="1"/>
</dbReference>
<dbReference type="InterPro" id="IPR029903">
    <property type="entry name" value="RmlD-like-bd"/>
</dbReference>
<protein>
    <recommendedName>
        <fullName evidence="2">dTDP-4-dehydrorhamnose reductase</fullName>
        <ecNumber evidence="2">1.1.1.133</ecNumber>
    </recommendedName>
</protein>
<sequence>MKKLLVTGASGFLGRRIAEFYSEKYELYTPGHKEMDITDREKVSAVFHDFKPNFVIHSAAVSDVGMCERDPEGSWRINVDGSRNIATASAELHAKCIICSSDQIYFGSQISGPHREDEEVNPLNVYGREKKKAEEVCLAENPKCVLLRLSWMYDTITKQECEHGDFFRTLILSLETSKDLYYPVNDVRGITDVNEVIRNLEKAWELKGGSYNFGSSNNRNTYDTVFAMFSELGWETGRIKRNEEAFATAPRDISMNLEKINHNGIIFTSTLDSLVRNGVEKYR</sequence>
<dbReference type="Pfam" id="PF04321">
    <property type="entry name" value="RmlD_sub_bind"/>
    <property type="match status" value="1"/>
</dbReference>
<gene>
    <name evidence="4" type="ORF">GN277_22325</name>
</gene>
<evidence type="ECO:0000313" key="5">
    <source>
        <dbReference type="Proteomes" id="UP000460412"/>
    </source>
</evidence>
<dbReference type="UniPathway" id="UPA00124"/>
<comment type="pathway">
    <text evidence="2">Carbohydrate biosynthesis; dTDP-L-rhamnose biosynthesis.</text>
</comment>
<comment type="function">
    <text evidence="2">Catalyzes the reduction of dTDP-6-deoxy-L-lyxo-4-hexulose to yield dTDP-L-rhamnose.</text>
</comment>
<evidence type="ECO:0000256" key="2">
    <source>
        <dbReference type="RuleBase" id="RU364082"/>
    </source>
</evidence>
<evidence type="ECO:0000256" key="1">
    <source>
        <dbReference type="ARBA" id="ARBA00010944"/>
    </source>
</evidence>
<proteinExistence type="inferred from homology"/>
<dbReference type="SUPFAM" id="SSF51735">
    <property type="entry name" value="NAD(P)-binding Rossmann-fold domains"/>
    <property type="match status" value="1"/>
</dbReference>
<dbReference type="PANTHER" id="PTHR10491">
    <property type="entry name" value="DTDP-4-DEHYDRORHAMNOSE REDUCTASE"/>
    <property type="match status" value="1"/>
</dbReference>
<comment type="caution">
    <text evidence="4">The sequence shown here is derived from an EMBL/GenBank/DDBJ whole genome shotgun (WGS) entry which is preliminary data.</text>
</comment>
<dbReference type="RefSeq" id="WP_159753923.1">
    <property type="nucleotide sequence ID" value="NZ_CASSPE010000102.1"/>
</dbReference>
<feature type="domain" description="RmlD-like substrate binding" evidence="3">
    <location>
        <begin position="3"/>
        <end position="270"/>
    </location>
</feature>
<keyword evidence="2" id="KW-0560">Oxidoreductase</keyword>
<accession>A0A7X3MKA1</accession>
<dbReference type="PANTHER" id="PTHR10491:SF4">
    <property type="entry name" value="METHIONINE ADENOSYLTRANSFERASE 2 SUBUNIT BETA"/>
    <property type="match status" value="1"/>
</dbReference>
<dbReference type="Proteomes" id="UP000460412">
    <property type="component" value="Unassembled WGS sequence"/>
</dbReference>
<keyword evidence="5" id="KW-1185">Reference proteome</keyword>
<comment type="similarity">
    <text evidence="1 2">Belongs to the dTDP-4-dehydrorhamnose reductase family.</text>
</comment>
<dbReference type="EC" id="1.1.1.133" evidence="2"/>
<evidence type="ECO:0000259" key="3">
    <source>
        <dbReference type="Pfam" id="PF04321"/>
    </source>
</evidence>
<reference evidence="4 5" key="1">
    <citation type="submission" date="2019-12" db="EMBL/GenBank/DDBJ databases">
        <title>Sporaefaciens musculi gen. nov., sp. nov., a novel bacterium isolated from the caecum of an obese mouse.</title>
        <authorList>
            <person name="Rasmussen T.S."/>
            <person name="Streidl T."/>
            <person name="Hitch T.C.A."/>
            <person name="Wortmann E."/>
            <person name="Deptula P."/>
            <person name="Hansen M."/>
            <person name="Nielsen D.S."/>
            <person name="Clavel T."/>
            <person name="Vogensen F.K."/>
        </authorList>
    </citation>
    <scope>NUCLEOTIDE SEQUENCE [LARGE SCALE GENOMIC DNA]</scope>
    <source>
        <strain evidence="4 5">WCA-9-b2</strain>
    </source>
</reference>
<evidence type="ECO:0000313" key="4">
    <source>
        <dbReference type="EMBL" id="MXP77988.1"/>
    </source>
</evidence>
<dbReference type="GO" id="GO:0008831">
    <property type="term" value="F:dTDP-4-dehydrorhamnose reductase activity"/>
    <property type="evidence" value="ECO:0007669"/>
    <property type="project" value="UniProtKB-EC"/>
</dbReference>
<dbReference type="GO" id="GO:0019305">
    <property type="term" value="P:dTDP-rhamnose biosynthetic process"/>
    <property type="evidence" value="ECO:0007669"/>
    <property type="project" value="UniProtKB-UniPathway"/>
</dbReference>
<dbReference type="InterPro" id="IPR005913">
    <property type="entry name" value="dTDP_dehydrorham_reduct"/>
</dbReference>
<keyword evidence="2" id="KW-0521">NADP</keyword>
<name>A0A7X3MKA1_9FIRM</name>
<dbReference type="AlphaFoldDB" id="A0A7X3MKA1"/>
<dbReference type="EMBL" id="WUQX01000001">
    <property type="protein sequence ID" value="MXP77988.1"/>
    <property type="molecule type" value="Genomic_DNA"/>
</dbReference>